<dbReference type="GO" id="GO:0006307">
    <property type="term" value="P:DNA alkylation repair"/>
    <property type="evidence" value="ECO:0007669"/>
    <property type="project" value="InterPro"/>
</dbReference>
<evidence type="ECO:0000256" key="1">
    <source>
        <dbReference type="SAM" id="MobiDB-lite"/>
    </source>
</evidence>
<reference evidence="3" key="1">
    <citation type="submission" date="2021-01" db="EMBL/GenBank/DDBJ databases">
        <authorList>
            <consortium name="Genoscope - CEA"/>
            <person name="William W."/>
        </authorList>
    </citation>
    <scope>NUCLEOTIDE SEQUENCE</scope>
</reference>
<evidence type="ECO:0000313" key="3">
    <source>
        <dbReference type="EMBL" id="CAF1704713.1"/>
    </source>
</evidence>
<dbReference type="EMBL" id="HG994367">
    <property type="protein sequence ID" value="CAF1704713.1"/>
    <property type="molecule type" value="Genomic_DNA"/>
</dbReference>
<protein>
    <submittedName>
        <fullName evidence="3">(rape) hypothetical protein</fullName>
    </submittedName>
</protein>
<accession>A0A816I8X2</accession>
<dbReference type="PANTHER" id="PTHR13360:SF2">
    <property type="entry name" value="A-KINASE ANCHOR PROTEIN 7-LIKE PHOSPHOESTERASE DOMAIN-CONTAINING PROTEIN"/>
    <property type="match status" value="1"/>
</dbReference>
<feature type="domain" description="A-kinase anchor protein 7-like phosphoesterase" evidence="2">
    <location>
        <begin position="56"/>
        <end position="174"/>
    </location>
</feature>
<evidence type="ECO:0000259" key="2">
    <source>
        <dbReference type="Pfam" id="PF10469"/>
    </source>
</evidence>
<gene>
    <name evidence="3" type="ORF">DARMORV10_C03P48160.1</name>
</gene>
<sequence length="177" mass="19908">MERERFNVVFGFDHLDYTDLSKDSSKGSLSRQDLGGSSISSLSKGKQIFQGHREVFTHFISLPLATHSKLQDEVKGFQASVVNMGFHESLLVSPSKLHLTVVMLNLKDVKDLDKAKRVLKDISKNVNDALDNRPVAIRLRGLECMEESLDKTRVLYAPVEEVGKEGRLLRACRILIL</sequence>
<feature type="compositionally biased region" description="Low complexity" evidence="1">
    <location>
        <begin position="26"/>
        <end position="40"/>
    </location>
</feature>
<dbReference type="InterPro" id="IPR009210">
    <property type="entry name" value="ASCC1"/>
</dbReference>
<dbReference type="Pfam" id="PF10469">
    <property type="entry name" value="AKAP7_NLS"/>
    <property type="match status" value="1"/>
</dbReference>
<dbReference type="AlphaFoldDB" id="A0A816I8X2"/>
<dbReference type="PANTHER" id="PTHR13360">
    <property type="entry name" value="ACTIVATING SIGNAL COINTEGRATOR 1 COMPLEX SUBUNIT 1"/>
    <property type="match status" value="1"/>
</dbReference>
<name>A0A816I8X2_BRANA</name>
<dbReference type="Proteomes" id="UP001295469">
    <property type="component" value="Chromosome C03"/>
</dbReference>
<dbReference type="Gene3D" id="3.90.1140.10">
    <property type="entry name" value="Cyclic phosphodiesterase"/>
    <property type="match status" value="1"/>
</dbReference>
<feature type="region of interest" description="Disordered" evidence="1">
    <location>
        <begin position="21"/>
        <end position="40"/>
    </location>
</feature>
<organism evidence="3">
    <name type="scientific">Brassica napus</name>
    <name type="common">Rape</name>
    <dbReference type="NCBI Taxonomy" id="3708"/>
    <lineage>
        <taxon>Eukaryota</taxon>
        <taxon>Viridiplantae</taxon>
        <taxon>Streptophyta</taxon>
        <taxon>Embryophyta</taxon>
        <taxon>Tracheophyta</taxon>
        <taxon>Spermatophyta</taxon>
        <taxon>Magnoliopsida</taxon>
        <taxon>eudicotyledons</taxon>
        <taxon>Gunneridae</taxon>
        <taxon>Pentapetalae</taxon>
        <taxon>rosids</taxon>
        <taxon>malvids</taxon>
        <taxon>Brassicales</taxon>
        <taxon>Brassicaceae</taxon>
        <taxon>Brassiceae</taxon>
        <taxon>Brassica</taxon>
    </lineage>
</organism>
<proteinExistence type="predicted"/>
<dbReference type="InterPro" id="IPR019510">
    <property type="entry name" value="AKAP7-like_phosphoesterase"/>
</dbReference>